<keyword evidence="1" id="KW-0489">Methyltransferase</keyword>
<keyword evidence="2" id="KW-0808">Transferase</keyword>
<dbReference type="InterPro" id="IPR016461">
    <property type="entry name" value="COMT-like"/>
</dbReference>
<accession>A0ABP5QGJ6</accession>
<dbReference type="SUPFAM" id="SSF46785">
    <property type="entry name" value="Winged helix' DNA-binding domain"/>
    <property type="match status" value="1"/>
</dbReference>
<evidence type="ECO:0000313" key="7">
    <source>
        <dbReference type="Proteomes" id="UP001500929"/>
    </source>
</evidence>
<dbReference type="Pfam" id="PF00891">
    <property type="entry name" value="Methyltransf_2"/>
    <property type="match status" value="1"/>
</dbReference>
<dbReference type="PANTHER" id="PTHR43712">
    <property type="entry name" value="PUTATIVE (AFU_ORTHOLOGUE AFUA_4G14580)-RELATED"/>
    <property type="match status" value="1"/>
</dbReference>
<dbReference type="RefSeq" id="WP_259479468.1">
    <property type="nucleotide sequence ID" value="NZ_BAAAQY010000005.1"/>
</dbReference>
<dbReference type="Gene3D" id="1.10.10.10">
    <property type="entry name" value="Winged helix-like DNA-binding domain superfamily/Winged helix DNA-binding domain"/>
    <property type="match status" value="1"/>
</dbReference>
<name>A0ABP5QGJ6_9MICO</name>
<organism evidence="6 7">
    <name type="scientific">Herbiconiux moechotypicola</name>
    <dbReference type="NCBI Taxonomy" id="637393"/>
    <lineage>
        <taxon>Bacteria</taxon>
        <taxon>Bacillati</taxon>
        <taxon>Actinomycetota</taxon>
        <taxon>Actinomycetes</taxon>
        <taxon>Micrococcales</taxon>
        <taxon>Microbacteriaceae</taxon>
        <taxon>Herbiconiux</taxon>
    </lineage>
</organism>
<keyword evidence="3" id="KW-0949">S-adenosyl-L-methionine</keyword>
<gene>
    <name evidence="6" type="ORF">GCM10009851_19910</name>
</gene>
<evidence type="ECO:0000313" key="6">
    <source>
        <dbReference type="EMBL" id="GAA2234887.1"/>
    </source>
</evidence>
<dbReference type="PANTHER" id="PTHR43712:SF2">
    <property type="entry name" value="O-METHYLTRANSFERASE CICE"/>
    <property type="match status" value="1"/>
</dbReference>
<dbReference type="PROSITE" id="PS51683">
    <property type="entry name" value="SAM_OMT_II"/>
    <property type="match status" value="1"/>
</dbReference>
<proteinExistence type="predicted"/>
<dbReference type="InterPro" id="IPR029063">
    <property type="entry name" value="SAM-dependent_MTases_sf"/>
</dbReference>
<dbReference type="EMBL" id="BAAAQY010000005">
    <property type="protein sequence ID" value="GAA2234887.1"/>
    <property type="molecule type" value="Genomic_DNA"/>
</dbReference>
<dbReference type="InterPro" id="IPR012967">
    <property type="entry name" value="COMT_dimerisation"/>
</dbReference>
<dbReference type="InterPro" id="IPR036388">
    <property type="entry name" value="WH-like_DNA-bd_sf"/>
</dbReference>
<evidence type="ECO:0000256" key="2">
    <source>
        <dbReference type="ARBA" id="ARBA00022679"/>
    </source>
</evidence>
<keyword evidence="7" id="KW-1185">Reference proteome</keyword>
<evidence type="ECO:0000259" key="4">
    <source>
        <dbReference type="Pfam" id="PF00891"/>
    </source>
</evidence>
<reference evidence="7" key="1">
    <citation type="journal article" date="2019" name="Int. J. Syst. Evol. Microbiol.">
        <title>The Global Catalogue of Microorganisms (GCM) 10K type strain sequencing project: providing services to taxonomists for standard genome sequencing and annotation.</title>
        <authorList>
            <consortium name="The Broad Institute Genomics Platform"/>
            <consortium name="The Broad Institute Genome Sequencing Center for Infectious Disease"/>
            <person name="Wu L."/>
            <person name="Ma J."/>
        </authorList>
    </citation>
    <scope>NUCLEOTIDE SEQUENCE [LARGE SCALE GENOMIC DNA]</scope>
    <source>
        <strain evidence="7">JCM 16117</strain>
    </source>
</reference>
<dbReference type="PIRSF" id="PIRSF005739">
    <property type="entry name" value="O-mtase"/>
    <property type="match status" value="1"/>
</dbReference>
<evidence type="ECO:0008006" key="8">
    <source>
        <dbReference type="Google" id="ProtNLM"/>
    </source>
</evidence>
<feature type="domain" description="O-methyltransferase C-terminal" evidence="4">
    <location>
        <begin position="157"/>
        <end position="346"/>
    </location>
</feature>
<comment type="caution">
    <text evidence="6">The sequence shown here is derived from an EMBL/GenBank/DDBJ whole genome shotgun (WGS) entry which is preliminary data.</text>
</comment>
<dbReference type="Gene3D" id="3.40.50.150">
    <property type="entry name" value="Vaccinia Virus protein VP39"/>
    <property type="match status" value="1"/>
</dbReference>
<feature type="domain" description="O-methyltransferase dimerisation" evidence="5">
    <location>
        <begin position="61"/>
        <end position="115"/>
    </location>
</feature>
<evidence type="ECO:0000256" key="1">
    <source>
        <dbReference type="ARBA" id="ARBA00022603"/>
    </source>
</evidence>
<protein>
    <recommendedName>
        <fullName evidence="8">Methyltransferase domain-containing protein</fullName>
    </recommendedName>
</protein>
<dbReference type="Proteomes" id="UP001500929">
    <property type="component" value="Unassembled WGS sequence"/>
</dbReference>
<dbReference type="SUPFAM" id="SSF53335">
    <property type="entry name" value="S-adenosyl-L-methionine-dependent methyltransferases"/>
    <property type="match status" value="1"/>
</dbReference>
<dbReference type="InterPro" id="IPR001077">
    <property type="entry name" value="COMT_C"/>
</dbReference>
<dbReference type="Pfam" id="PF08100">
    <property type="entry name" value="Dimerisation"/>
    <property type="match status" value="1"/>
</dbReference>
<evidence type="ECO:0000259" key="5">
    <source>
        <dbReference type="Pfam" id="PF08100"/>
    </source>
</evidence>
<dbReference type="InterPro" id="IPR036390">
    <property type="entry name" value="WH_DNA-bd_sf"/>
</dbReference>
<sequence>MTEELGEYDVLDILTGYQPAAALATAVRLGVFDAVLAGAGVADADPDGRAGAASAVAGVDSGAGVSANEVAERCGSAPAATRALLDALVGLRLLAAADGPPDERSYLPTPIAARLSRGGDLVDLVGKESYLAGEWQQLHRAVQSGTPTIAPWRARVADDPETARSFLRALVTLARLTGPDLAALPELTATMPPGARPRHVVDVGGGLGSYAVPLAGAGASVTLVELPAVAAWAAEDTAATPGVTVLAADVLADGEPSLGVPAGTADAVLVSHLLHDLDDAAAALLLARARAALAPSGALVVLEIPGDAAGLPGAFGPLFDLMMQIETPGRARLAPELIRMLEAAGFVAVRSAGVPAPNLVLVGEAP</sequence>
<evidence type="ECO:0000256" key="3">
    <source>
        <dbReference type="ARBA" id="ARBA00022691"/>
    </source>
</evidence>